<feature type="coiled-coil region" evidence="1">
    <location>
        <begin position="343"/>
        <end position="375"/>
    </location>
</feature>
<name>A0ABR0TUJ7_AURPU</name>
<evidence type="ECO:0000256" key="2">
    <source>
        <dbReference type="SAM" id="MobiDB-lite"/>
    </source>
</evidence>
<evidence type="ECO:0000313" key="3">
    <source>
        <dbReference type="EMBL" id="KAK6008072.1"/>
    </source>
</evidence>
<feature type="compositionally biased region" description="Polar residues" evidence="2">
    <location>
        <begin position="214"/>
        <end position="234"/>
    </location>
</feature>
<feature type="compositionally biased region" description="Polar residues" evidence="2">
    <location>
        <begin position="134"/>
        <end position="145"/>
    </location>
</feature>
<reference evidence="3 4" key="1">
    <citation type="submission" date="2023-11" db="EMBL/GenBank/DDBJ databases">
        <title>Draft genome sequence and annotation of the polyextremotolerant black yeast-like fungus Aureobasidium pullulans NRRL 62042.</title>
        <authorList>
            <person name="Dielentheis-Frenken M.R.E."/>
            <person name="Wibberg D."/>
            <person name="Blank L.M."/>
            <person name="Tiso T."/>
        </authorList>
    </citation>
    <scope>NUCLEOTIDE SEQUENCE [LARGE SCALE GENOMIC DNA]</scope>
    <source>
        <strain evidence="3 4">NRRL 62042</strain>
    </source>
</reference>
<protein>
    <submittedName>
        <fullName evidence="3">Uncharacterized protein</fullName>
    </submittedName>
</protein>
<feature type="region of interest" description="Disordered" evidence="2">
    <location>
        <begin position="170"/>
        <end position="191"/>
    </location>
</feature>
<feature type="compositionally biased region" description="Polar residues" evidence="2">
    <location>
        <begin position="107"/>
        <end position="119"/>
    </location>
</feature>
<feature type="compositionally biased region" description="Basic and acidic residues" evidence="2">
    <location>
        <begin position="503"/>
        <end position="514"/>
    </location>
</feature>
<dbReference type="Proteomes" id="UP001341245">
    <property type="component" value="Unassembled WGS sequence"/>
</dbReference>
<feature type="compositionally biased region" description="Polar residues" evidence="2">
    <location>
        <begin position="522"/>
        <end position="540"/>
    </location>
</feature>
<accession>A0ABR0TUJ7</accession>
<feature type="region of interest" description="Disordered" evidence="2">
    <location>
        <begin position="387"/>
        <end position="567"/>
    </location>
</feature>
<feature type="compositionally biased region" description="Polar residues" evidence="2">
    <location>
        <begin position="274"/>
        <end position="283"/>
    </location>
</feature>
<keyword evidence="4" id="KW-1185">Reference proteome</keyword>
<organism evidence="3 4">
    <name type="scientific">Aureobasidium pullulans</name>
    <name type="common">Black yeast</name>
    <name type="synonym">Pullularia pullulans</name>
    <dbReference type="NCBI Taxonomy" id="5580"/>
    <lineage>
        <taxon>Eukaryota</taxon>
        <taxon>Fungi</taxon>
        <taxon>Dikarya</taxon>
        <taxon>Ascomycota</taxon>
        <taxon>Pezizomycotina</taxon>
        <taxon>Dothideomycetes</taxon>
        <taxon>Dothideomycetidae</taxon>
        <taxon>Dothideales</taxon>
        <taxon>Saccotheciaceae</taxon>
        <taxon>Aureobasidium</taxon>
    </lineage>
</organism>
<feature type="compositionally biased region" description="Low complexity" evidence="2">
    <location>
        <begin position="120"/>
        <end position="133"/>
    </location>
</feature>
<feature type="compositionally biased region" description="Basic and acidic residues" evidence="2">
    <location>
        <begin position="460"/>
        <end position="479"/>
    </location>
</feature>
<feature type="compositionally biased region" description="Polar residues" evidence="2">
    <location>
        <begin position="88"/>
        <end position="99"/>
    </location>
</feature>
<feature type="compositionally biased region" description="Acidic residues" evidence="2">
    <location>
        <begin position="15"/>
        <end position="26"/>
    </location>
</feature>
<feature type="compositionally biased region" description="Basic and acidic residues" evidence="2">
    <location>
        <begin position="262"/>
        <end position="273"/>
    </location>
</feature>
<evidence type="ECO:0000313" key="4">
    <source>
        <dbReference type="Proteomes" id="UP001341245"/>
    </source>
</evidence>
<evidence type="ECO:0000256" key="1">
    <source>
        <dbReference type="SAM" id="Coils"/>
    </source>
</evidence>
<feature type="region of interest" description="Disordered" evidence="2">
    <location>
        <begin position="1"/>
        <end position="67"/>
    </location>
</feature>
<proteinExistence type="predicted"/>
<feature type="compositionally biased region" description="Polar residues" evidence="2">
    <location>
        <begin position="28"/>
        <end position="67"/>
    </location>
</feature>
<feature type="compositionally biased region" description="Polar residues" evidence="2">
    <location>
        <begin position="393"/>
        <end position="414"/>
    </location>
</feature>
<keyword evidence="1" id="KW-0175">Coiled coil</keyword>
<gene>
    <name evidence="3" type="ORF">QM012_004886</name>
</gene>
<feature type="compositionally biased region" description="Polar residues" evidence="2">
    <location>
        <begin position="241"/>
        <end position="261"/>
    </location>
</feature>
<comment type="caution">
    <text evidence="3">The sequence shown here is derived from an EMBL/GenBank/DDBJ whole genome shotgun (WGS) entry which is preliminary data.</text>
</comment>
<feature type="region of interest" description="Disordered" evidence="2">
    <location>
        <begin position="87"/>
        <end position="145"/>
    </location>
</feature>
<dbReference type="EMBL" id="JASGXD010000002">
    <property type="protein sequence ID" value="KAK6008072.1"/>
    <property type="molecule type" value="Genomic_DNA"/>
</dbReference>
<feature type="region of interest" description="Disordered" evidence="2">
    <location>
        <begin position="208"/>
        <end position="300"/>
    </location>
</feature>
<sequence length="567" mass="61995">MDMYSPGSLGGDIDTSSEVDDMDFYEADSSQPANMTDAQRIPMSSKTGNHTQTTHGANGSNTLSVNSPIAKNNTAKLHELRTKLLANRQATPSKDTSIPASDVNAVSIKTESQSRPQSPTLTSKSTLTKNKTNIQTSQSKLNRSTATSVLSQSNSLNALIAEGHATAAVSQTDIKNQERTAPMKQLNTTESTVKPILATNLVGSKSASLPVVSHKTTNTAEQSNFDSDKSSTTVKSHDTPKQQLNRTNSLAKQKSNVCSNVHEQKVSKDKDTDSTSAQNTNTIKPVHSLPSGSPLKHNLNLTNTKSTREREDEYFKDVDLWLTITGFHDTTFREHKLKTYKIRAALEEKKRALELEFAELERQEATAANDSSTKDYMRAVSTAYIALPPAPTSGPTSEQSATLIKASPVSSQPVSAGVKRPRSPSAPVNNHRGKSSRLNTSGRAVQRDDLFDKSLSASASRRDSDQRSHYDNDRSDRSKFSRRAAPDAYPSYQSFSVRGQAYRPHDSSLGRRDSWAAPRSPEQWSTRSHGCNSTWFSDVNEQPIGQGGYSSTKSGYTRQGLRARSHR</sequence>